<feature type="repeat" description="PPR" evidence="2">
    <location>
        <begin position="144"/>
        <end position="178"/>
    </location>
</feature>
<dbReference type="PANTHER" id="PTHR47926">
    <property type="entry name" value="PENTATRICOPEPTIDE REPEAT-CONTAINING PROTEIN"/>
    <property type="match status" value="1"/>
</dbReference>
<keyword evidence="1" id="KW-0677">Repeat</keyword>
<organism evidence="3 4">
    <name type="scientific">Morella rubra</name>
    <name type="common">Chinese bayberry</name>
    <dbReference type="NCBI Taxonomy" id="262757"/>
    <lineage>
        <taxon>Eukaryota</taxon>
        <taxon>Viridiplantae</taxon>
        <taxon>Streptophyta</taxon>
        <taxon>Embryophyta</taxon>
        <taxon>Tracheophyta</taxon>
        <taxon>Spermatophyta</taxon>
        <taxon>Magnoliopsida</taxon>
        <taxon>eudicotyledons</taxon>
        <taxon>Gunneridae</taxon>
        <taxon>Pentapetalae</taxon>
        <taxon>rosids</taxon>
        <taxon>fabids</taxon>
        <taxon>Fagales</taxon>
        <taxon>Myricaceae</taxon>
        <taxon>Morella</taxon>
    </lineage>
</organism>
<dbReference type="Pfam" id="PF20431">
    <property type="entry name" value="E_motif"/>
    <property type="match status" value="1"/>
</dbReference>
<dbReference type="EMBL" id="RXIC02000020">
    <property type="protein sequence ID" value="KAB1222586.1"/>
    <property type="molecule type" value="Genomic_DNA"/>
</dbReference>
<dbReference type="InterPro" id="IPR002885">
    <property type="entry name" value="PPR_rpt"/>
</dbReference>
<dbReference type="InterPro" id="IPR011990">
    <property type="entry name" value="TPR-like_helical_dom_sf"/>
</dbReference>
<dbReference type="InterPro" id="IPR046960">
    <property type="entry name" value="PPR_At4g14850-like_plant"/>
</dbReference>
<evidence type="ECO:0000256" key="1">
    <source>
        <dbReference type="ARBA" id="ARBA00022737"/>
    </source>
</evidence>
<dbReference type="PANTHER" id="PTHR47926:SF533">
    <property type="entry name" value="DYW DOMAIN-CONTAINING PROTEIN"/>
    <property type="match status" value="1"/>
</dbReference>
<dbReference type="NCBIfam" id="TIGR00756">
    <property type="entry name" value="PPR"/>
    <property type="match status" value="2"/>
</dbReference>
<dbReference type="Pfam" id="PF13041">
    <property type="entry name" value="PPR_2"/>
    <property type="match status" value="2"/>
</dbReference>
<protein>
    <recommendedName>
        <fullName evidence="5">Pentatricopeptide repeat-containing protein</fullName>
    </recommendedName>
</protein>
<dbReference type="Pfam" id="PF01535">
    <property type="entry name" value="PPR"/>
    <property type="match status" value="1"/>
</dbReference>
<evidence type="ECO:0008006" key="5">
    <source>
        <dbReference type="Google" id="ProtNLM"/>
    </source>
</evidence>
<reference evidence="3 4" key="1">
    <citation type="journal article" date="2019" name="Plant Biotechnol. J.">
        <title>The red bayberry genome and genetic basis of sex determination.</title>
        <authorList>
            <person name="Jia H.M."/>
            <person name="Jia H.J."/>
            <person name="Cai Q.L."/>
            <person name="Wang Y."/>
            <person name="Zhao H.B."/>
            <person name="Yang W.F."/>
            <person name="Wang G.Y."/>
            <person name="Li Y.H."/>
            <person name="Zhan D.L."/>
            <person name="Shen Y.T."/>
            <person name="Niu Q.F."/>
            <person name="Chang L."/>
            <person name="Qiu J."/>
            <person name="Zhao L."/>
            <person name="Xie H.B."/>
            <person name="Fu W.Y."/>
            <person name="Jin J."/>
            <person name="Li X.W."/>
            <person name="Jiao Y."/>
            <person name="Zhou C.C."/>
            <person name="Tu T."/>
            <person name="Chai C.Y."/>
            <person name="Gao J.L."/>
            <person name="Fan L.J."/>
            <person name="van de Weg E."/>
            <person name="Wang J.Y."/>
            <person name="Gao Z.S."/>
        </authorList>
    </citation>
    <scope>NUCLEOTIDE SEQUENCE [LARGE SCALE GENOMIC DNA]</scope>
    <source>
        <tissue evidence="3">Leaves</tissue>
    </source>
</reference>
<dbReference type="AlphaFoldDB" id="A0A6A1WE26"/>
<proteinExistence type="predicted"/>
<dbReference type="InterPro" id="IPR046848">
    <property type="entry name" value="E_motif"/>
</dbReference>
<keyword evidence="4" id="KW-1185">Reference proteome</keyword>
<dbReference type="Proteomes" id="UP000516437">
    <property type="component" value="Chromosome 2"/>
</dbReference>
<evidence type="ECO:0000256" key="2">
    <source>
        <dbReference type="PROSITE-ProRule" id="PRU00708"/>
    </source>
</evidence>
<evidence type="ECO:0000313" key="4">
    <source>
        <dbReference type="Proteomes" id="UP000516437"/>
    </source>
</evidence>
<dbReference type="FunFam" id="1.25.40.10:FF:000682">
    <property type="entry name" value="Pentatricopeptide repeat-containing protein At3g16610"/>
    <property type="match status" value="1"/>
</dbReference>
<name>A0A6A1WE26_9ROSI</name>
<dbReference type="PROSITE" id="PS51375">
    <property type="entry name" value="PPR"/>
    <property type="match status" value="3"/>
</dbReference>
<dbReference type="GO" id="GO:0003723">
    <property type="term" value="F:RNA binding"/>
    <property type="evidence" value="ECO:0007669"/>
    <property type="project" value="InterPro"/>
</dbReference>
<sequence>MTVQQSFVSHTDKLLNLLDTTGTGTGTITSTVGITTNSWNTRLRELAKQCQFTQALTLCRQMLRSGDSPNAFTFPFVLKSCAPLSLLISGAQLHSHAIKTGCKHEPYFGLDDQNAVANCLLTMYVKCGALDYALELFNVIPDKGLITWNAMISGCAQNGLASHVLDLYQQMELSGIHPDPVTLVGVLSACAYLGARKVWEFAKARAVFDYMPEKSVVSWTAIIGGYGMHGHGEIAVQLFDEMISAGIRPDRTVFVSVLAACSHAGLTDKGLEYFAAMKMRYGFSAGSRALLLCGGSFRPSWPTRGSKGDHLIYADVELAELAFERVVELEPMNMGYYVLLSNIYCEAEDLEGVLKVRAMMRKQKLKKEPGYSYTEYKGRVHLFFAGDRTHP</sequence>
<feature type="repeat" description="PPR" evidence="2">
    <location>
        <begin position="35"/>
        <end position="69"/>
    </location>
</feature>
<dbReference type="OrthoDB" id="1487578at2759"/>
<comment type="caution">
    <text evidence="3">The sequence shown here is derived from an EMBL/GenBank/DDBJ whole genome shotgun (WGS) entry which is preliminary data.</text>
</comment>
<evidence type="ECO:0000313" key="3">
    <source>
        <dbReference type="EMBL" id="KAB1222586.1"/>
    </source>
</evidence>
<dbReference type="Gene3D" id="1.25.40.10">
    <property type="entry name" value="Tetratricopeptide repeat domain"/>
    <property type="match status" value="2"/>
</dbReference>
<feature type="repeat" description="PPR" evidence="2">
    <location>
        <begin position="215"/>
        <end position="249"/>
    </location>
</feature>
<accession>A0A6A1WE26</accession>
<gene>
    <name evidence="3" type="ORF">CJ030_MR2G004932</name>
</gene>
<dbReference type="GO" id="GO:0009451">
    <property type="term" value="P:RNA modification"/>
    <property type="evidence" value="ECO:0007669"/>
    <property type="project" value="InterPro"/>
</dbReference>